<dbReference type="STRING" id="284581.AMD01_16230"/>
<gene>
    <name evidence="9" type="ORF">AMD01_16230</name>
</gene>
<dbReference type="AlphaFoldDB" id="A0A0M0KWC9"/>
<dbReference type="GO" id="GO:0034204">
    <property type="term" value="P:lipid translocation"/>
    <property type="evidence" value="ECO:0007669"/>
    <property type="project" value="TreeGrafter"/>
</dbReference>
<evidence type="ECO:0000256" key="4">
    <source>
        <dbReference type="ARBA" id="ARBA00022960"/>
    </source>
</evidence>
<dbReference type="Proteomes" id="UP000037558">
    <property type="component" value="Unassembled WGS sequence"/>
</dbReference>
<keyword evidence="5" id="KW-0573">Peptidoglycan synthesis</keyword>
<comment type="caution">
    <text evidence="9">The sequence shown here is derived from an EMBL/GenBank/DDBJ whole genome shotgun (WGS) entry which is preliminary data.</text>
</comment>
<feature type="transmembrane region" description="Helical" evidence="8">
    <location>
        <begin position="308"/>
        <end position="330"/>
    </location>
</feature>
<comment type="subcellular location">
    <subcellularLocation>
        <location evidence="1">Cell membrane</location>
        <topology evidence="1">Multi-pass membrane protein</topology>
    </subcellularLocation>
</comment>
<evidence type="ECO:0000256" key="1">
    <source>
        <dbReference type="ARBA" id="ARBA00004651"/>
    </source>
</evidence>
<evidence type="ECO:0000256" key="6">
    <source>
        <dbReference type="ARBA" id="ARBA00022989"/>
    </source>
</evidence>
<evidence type="ECO:0000256" key="2">
    <source>
        <dbReference type="ARBA" id="ARBA00022475"/>
    </source>
</evidence>
<evidence type="ECO:0000256" key="5">
    <source>
        <dbReference type="ARBA" id="ARBA00022984"/>
    </source>
</evidence>
<keyword evidence="4" id="KW-0133">Cell shape</keyword>
<dbReference type="PANTHER" id="PTHR47019:SF1">
    <property type="entry name" value="LIPID II FLIPPASE MURJ"/>
    <property type="match status" value="1"/>
</dbReference>
<dbReference type="GO" id="GO:0009252">
    <property type="term" value="P:peptidoglycan biosynthetic process"/>
    <property type="evidence" value="ECO:0007669"/>
    <property type="project" value="UniProtKB-KW"/>
</dbReference>
<keyword evidence="10" id="KW-1185">Reference proteome</keyword>
<organism evidence="9 10">
    <name type="scientific">Priestia koreensis</name>
    <dbReference type="NCBI Taxonomy" id="284581"/>
    <lineage>
        <taxon>Bacteria</taxon>
        <taxon>Bacillati</taxon>
        <taxon>Bacillota</taxon>
        <taxon>Bacilli</taxon>
        <taxon>Bacillales</taxon>
        <taxon>Bacillaceae</taxon>
        <taxon>Priestia</taxon>
    </lineage>
</organism>
<feature type="transmembrane region" description="Helical" evidence="8">
    <location>
        <begin position="40"/>
        <end position="65"/>
    </location>
</feature>
<evidence type="ECO:0000256" key="3">
    <source>
        <dbReference type="ARBA" id="ARBA00022692"/>
    </source>
</evidence>
<dbReference type="GO" id="GO:0015648">
    <property type="term" value="F:lipid-linked peptidoglycan transporter activity"/>
    <property type="evidence" value="ECO:0007669"/>
    <property type="project" value="TreeGrafter"/>
</dbReference>
<proteinExistence type="predicted"/>
<evidence type="ECO:0000256" key="7">
    <source>
        <dbReference type="ARBA" id="ARBA00023136"/>
    </source>
</evidence>
<feature type="transmembrane region" description="Helical" evidence="8">
    <location>
        <begin position="264"/>
        <end position="287"/>
    </location>
</feature>
<dbReference type="EMBL" id="LILC01000023">
    <property type="protein sequence ID" value="KOO42693.1"/>
    <property type="molecule type" value="Genomic_DNA"/>
</dbReference>
<keyword evidence="6 8" id="KW-1133">Transmembrane helix</keyword>
<accession>A0A0M0KWC9</accession>
<dbReference type="PANTHER" id="PTHR47019">
    <property type="entry name" value="LIPID II FLIPPASE MURJ"/>
    <property type="match status" value="1"/>
</dbReference>
<keyword evidence="7 8" id="KW-0472">Membrane</keyword>
<name>A0A0M0KWC9_9BACI</name>
<keyword evidence="2" id="KW-1003">Cell membrane</keyword>
<dbReference type="OrthoDB" id="9804143at2"/>
<dbReference type="InterPro" id="IPR051050">
    <property type="entry name" value="Lipid_II_flippase_MurJ/MviN"/>
</dbReference>
<evidence type="ECO:0000313" key="10">
    <source>
        <dbReference type="Proteomes" id="UP000037558"/>
    </source>
</evidence>
<reference evidence="10" key="1">
    <citation type="submission" date="2015-08" db="EMBL/GenBank/DDBJ databases">
        <title>Fjat-14210 dsm16467.</title>
        <authorList>
            <person name="Liu B."/>
            <person name="Wang J."/>
            <person name="Zhu Y."/>
            <person name="Liu G."/>
            <person name="Chen Q."/>
            <person name="Chen Z."/>
            <person name="Lan J."/>
            <person name="Che J."/>
            <person name="Ge C."/>
            <person name="Shi H."/>
            <person name="Pan Z."/>
            <person name="Liu X."/>
        </authorList>
    </citation>
    <scope>NUCLEOTIDE SEQUENCE [LARGE SCALE GENOMIC DNA]</scope>
    <source>
        <strain evidence="10">DSM 16467</strain>
    </source>
</reference>
<dbReference type="InterPro" id="IPR004268">
    <property type="entry name" value="MurJ"/>
</dbReference>
<feature type="transmembrane region" description="Helical" evidence="8">
    <location>
        <begin position="160"/>
        <end position="179"/>
    </location>
</feature>
<feature type="transmembrane region" description="Helical" evidence="8">
    <location>
        <begin position="224"/>
        <end position="244"/>
    </location>
</feature>
<dbReference type="RefSeq" id="WP_053402491.1">
    <property type="nucleotide sequence ID" value="NZ_JAUKEN010000001.1"/>
</dbReference>
<feature type="transmembrane region" description="Helical" evidence="8">
    <location>
        <begin position="375"/>
        <end position="394"/>
    </location>
</feature>
<dbReference type="GO" id="GO:0008360">
    <property type="term" value="P:regulation of cell shape"/>
    <property type="evidence" value="ECO:0007669"/>
    <property type="project" value="UniProtKB-KW"/>
</dbReference>
<dbReference type="Pfam" id="PF03023">
    <property type="entry name" value="MurJ"/>
    <property type="match status" value="1"/>
</dbReference>
<feature type="transmembrane region" description="Helical" evidence="8">
    <location>
        <begin position="400"/>
        <end position="421"/>
    </location>
</feature>
<evidence type="ECO:0000313" key="9">
    <source>
        <dbReference type="EMBL" id="KOO42693.1"/>
    </source>
</evidence>
<feature type="transmembrane region" description="Helical" evidence="8">
    <location>
        <begin position="125"/>
        <end position="148"/>
    </location>
</feature>
<sequence length="505" mass="56155">MKKFKATAIWSILLALVLKVSGLARESIVAKEFGASADTTAYYLAFSFITLATAMFSTGFNNVFLPMYVQRRKQGEDVSDRNANSLLNITIVIFGVISVLGWLYAKWFVPIIFPGMSKTVEPVAVHVTQIFFIFMIPIVLSVLLDSYLQSRRIFVPSQSSKLIATFMAIVFAILFSHTWGIDAVAYGFVIGTLIGVVIQFLYLVKSDYKWKLEFNMDKEFKKAFVLLLIPSLLNSAVGQVNFLVNKSFAAGTFDAAVTYLNNASMIVSIPTAIYSTTIVAMIFTLMSEQTQDKKAFGDTFYRGMEMSTVALLPISIGLILAGDSVISFIYERGKFTAENTHGTYMALIWYTPTIFFQGMQLILSKSMYAKGKTSTVFRISVTTIVLNLVLNWLLVDRFGYLALAFAASAVSVYFFVVSMIVVYKDLGKDEFKRFMRMIPKVLIPGAIMGLAVAAVKYLLPIGNLYSLIQLCILGLVGVIVYAVALKLINPTAFHRLVGLSKRRKK</sequence>
<feature type="transmembrane region" description="Helical" evidence="8">
    <location>
        <begin position="441"/>
        <end position="459"/>
    </location>
</feature>
<feature type="transmembrane region" description="Helical" evidence="8">
    <location>
        <begin position="342"/>
        <end position="363"/>
    </location>
</feature>
<feature type="transmembrane region" description="Helical" evidence="8">
    <location>
        <begin position="465"/>
        <end position="485"/>
    </location>
</feature>
<keyword evidence="3 8" id="KW-0812">Transmembrane</keyword>
<dbReference type="GO" id="GO:0005886">
    <property type="term" value="C:plasma membrane"/>
    <property type="evidence" value="ECO:0007669"/>
    <property type="project" value="UniProtKB-SubCell"/>
</dbReference>
<dbReference type="NCBIfam" id="TIGR01695">
    <property type="entry name" value="murJ_mviN"/>
    <property type="match status" value="1"/>
</dbReference>
<protein>
    <submittedName>
        <fullName evidence="9">Uncharacterized protein</fullName>
    </submittedName>
</protein>
<feature type="transmembrane region" description="Helical" evidence="8">
    <location>
        <begin position="185"/>
        <end position="204"/>
    </location>
</feature>
<feature type="transmembrane region" description="Helical" evidence="8">
    <location>
        <begin position="86"/>
        <end position="105"/>
    </location>
</feature>
<evidence type="ECO:0000256" key="8">
    <source>
        <dbReference type="SAM" id="Phobius"/>
    </source>
</evidence>
<dbReference type="PATRIC" id="fig|284581.3.peg.2741"/>